<dbReference type="InterPro" id="IPR036291">
    <property type="entry name" value="NAD(P)-bd_dom_sf"/>
</dbReference>
<protein>
    <recommendedName>
        <fullName evidence="4">NADPH-dependent reductase BacG</fullName>
    </recommendedName>
</protein>
<dbReference type="AlphaFoldDB" id="A0A0D1J1P2"/>
<proteinExistence type="inferred from homology"/>
<dbReference type="PRINTS" id="PR00081">
    <property type="entry name" value="GDHRDH"/>
</dbReference>
<evidence type="ECO:0000313" key="2">
    <source>
        <dbReference type="EMBL" id="KIU06109.1"/>
    </source>
</evidence>
<sequence>MSKRTAFVMGASQGIGKAIALKLAVQHFSLVINSRNLDNIESVKEDILAKHPEASVIALAGDMSDRHTRAGIFQEIESQCGRLDVLINNIPGGAPDTFDNCNIDDMTATFTQKTVAYIDAIKRASSLMKQNEFGRIINIVGNLWKEPGANMFTNSMMNAALINASKNISIQLAPHNITVNCLNPGFIATDRYHQFVENVMKKNSISKQEAEEQIASGIPMKRVGSAEETAALAAFLASEEASYITGQQISADGGSMKSI</sequence>
<accession>A0A0D1J1P2</accession>
<name>A0A0D1J1P2_BACIU</name>
<reference evidence="2 3" key="1">
    <citation type="submission" date="2014-12" db="EMBL/GenBank/DDBJ databases">
        <title>Comparative genome analysis of Bacillus coagulans HM-08, Clostridium butyricum HM-68, Bacillus subtilis HM-66 and Bacillus licheniformis BL-09.</title>
        <authorList>
            <person name="Zhang H."/>
        </authorList>
    </citation>
    <scope>NUCLEOTIDE SEQUENCE [LARGE SCALE GENOMIC DNA]</scope>
    <source>
        <strain evidence="2 3">HM-66</strain>
    </source>
</reference>
<gene>
    <name evidence="2" type="ORF">SC09_contig4orf01130</name>
</gene>
<dbReference type="Gene3D" id="3.40.50.720">
    <property type="entry name" value="NAD(P)-binding Rossmann-like Domain"/>
    <property type="match status" value="1"/>
</dbReference>
<evidence type="ECO:0008006" key="4">
    <source>
        <dbReference type="Google" id="ProtNLM"/>
    </source>
</evidence>
<dbReference type="STRING" id="483913.AN935_19085"/>
<dbReference type="InterPro" id="IPR050259">
    <property type="entry name" value="SDR"/>
</dbReference>
<dbReference type="SUPFAM" id="SSF51735">
    <property type="entry name" value="NAD(P)-binding Rossmann-fold domains"/>
    <property type="match status" value="1"/>
</dbReference>
<organism evidence="2 3">
    <name type="scientific">Bacillus subtilis</name>
    <dbReference type="NCBI Taxonomy" id="1423"/>
    <lineage>
        <taxon>Bacteria</taxon>
        <taxon>Bacillati</taxon>
        <taxon>Bacillota</taxon>
        <taxon>Bacilli</taxon>
        <taxon>Bacillales</taxon>
        <taxon>Bacillaceae</taxon>
        <taxon>Bacillus</taxon>
    </lineage>
</organism>
<dbReference type="Proteomes" id="UP000032247">
    <property type="component" value="Unassembled WGS sequence"/>
</dbReference>
<dbReference type="PANTHER" id="PTHR42879">
    <property type="entry name" value="3-OXOACYL-(ACYL-CARRIER-PROTEIN) REDUCTASE"/>
    <property type="match status" value="1"/>
</dbReference>
<dbReference type="PATRIC" id="fig|1423.173.peg.4651"/>
<comment type="caution">
    <text evidence="2">The sequence shown here is derived from an EMBL/GenBank/DDBJ whole genome shotgun (WGS) entry which is preliminary data.</text>
</comment>
<dbReference type="CDD" id="cd05344">
    <property type="entry name" value="BKR_like_SDR_like"/>
    <property type="match status" value="1"/>
</dbReference>
<comment type="similarity">
    <text evidence="1">Belongs to the short-chain dehydrogenases/reductases (SDR) family.</text>
</comment>
<evidence type="ECO:0000313" key="3">
    <source>
        <dbReference type="Proteomes" id="UP000032247"/>
    </source>
</evidence>
<dbReference type="PANTHER" id="PTHR42879:SF6">
    <property type="entry name" value="NADPH-DEPENDENT REDUCTASE BACG"/>
    <property type="match status" value="1"/>
</dbReference>
<dbReference type="InterPro" id="IPR002347">
    <property type="entry name" value="SDR_fam"/>
</dbReference>
<dbReference type="EMBL" id="JXBC01000013">
    <property type="protein sequence ID" value="KIU06109.1"/>
    <property type="molecule type" value="Genomic_DNA"/>
</dbReference>
<evidence type="ECO:0000256" key="1">
    <source>
        <dbReference type="ARBA" id="ARBA00006484"/>
    </source>
</evidence>
<dbReference type="Pfam" id="PF13561">
    <property type="entry name" value="adh_short_C2"/>
    <property type="match status" value="1"/>
</dbReference>